<feature type="domain" description="Smf/DprA SLOG" evidence="2">
    <location>
        <begin position="83"/>
        <end position="288"/>
    </location>
</feature>
<dbReference type="Gene3D" id="3.40.50.450">
    <property type="match status" value="1"/>
</dbReference>
<dbReference type="InterPro" id="IPR036388">
    <property type="entry name" value="WH-like_DNA-bd_sf"/>
</dbReference>
<dbReference type="RefSeq" id="WP_053179584.1">
    <property type="nucleotide sequence ID" value="NZ_LGIA01000024.1"/>
</dbReference>
<dbReference type="InterPro" id="IPR057666">
    <property type="entry name" value="DrpA_SLOG"/>
</dbReference>
<evidence type="ECO:0000313" key="5">
    <source>
        <dbReference type="Proteomes" id="UP000036958"/>
    </source>
</evidence>
<dbReference type="PANTHER" id="PTHR43022:SF1">
    <property type="entry name" value="PROTEIN SMF"/>
    <property type="match status" value="1"/>
</dbReference>
<dbReference type="PANTHER" id="PTHR43022">
    <property type="entry name" value="PROTEIN SMF"/>
    <property type="match status" value="1"/>
</dbReference>
<proteinExistence type="inferred from homology"/>
<protein>
    <submittedName>
        <fullName evidence="4">Uncharacterized protein</fullName>
    </submittedName>
</protein>
<evidence type="ECO:0000256" key="1">
    <source>
        <dbReference type="ARBA" id="ARBA00006525"/>
    </source>
</evidence>
<evidence type="ECO:0000259" key="3">
    <source>
        <dbReference type="Pfam" id="PF17782"/>
    </source>
</evidence>
<gene>
    <name evidence="4" type="ORF">NC99_06050</name>
</gene>
<dbReference type="NCBIfam" id="TIGR00732">
    <property type="entry name" value="dprA"/>
    <property type="match status" value="1"/>
</dbReference>
<dbReference type="SUPFAM" id="SSF47781">
    <property type="entry name" value="RuvA domain 2-like"/>
    <property type="match status" value="1"/>
</dbReference>
<dbReference type="PATRIC" id="fig|1409788.3.peg.619"/>
<dbReference type="Pfam" id="PF17782">
    <property type="entry name" value="WHD_DprA"/>
    <property type="match status" value="1"/>
</dbReference>
<name>A0A0L8VE41_9BACT</name>
<reference evidence="5" key="1">
    <citation type="submission" date="2015-07" db="EMBL/GenBank/DDBJ databases">
        <title>Genome sequencing of Sunxiuqinia dokdonensis strain SK.</title>
        <authorList>
            <person name="Ahn S."/>
            <person name="Kim B.-C."/>
        </authorList>
    </citation>
    <scope>NUCLEOTIDE SEQUENCE [LARGE SCALE GENOMIC DNA]</scope>
    <source>
        <strain evidence="5">SK</strain>
    </source>
</reference>
<dbReference type="STRING" id="1409788.NC99_06050"/>
<comment type="similarity">
    <text evidence="1">Belongs to the DprA/Smf family.</text>
</comment>
<feature type="domain" description="DprA winged helix" evidence="3">
    <location>
        <begin position="311"/>
        <end position="363"/>
    </location>
</feature>
<dbReference type="EMBL" id="LGIA01000024">
    <property type="protein sequence ID" value="KOH46628.1"/>
    <property type="molecule type" value="Genomic_DNA"/>
</dbReference>
<comment type="caution">
    <text evidence="4">The sequence shown here is derived from an EMBL/GenBank/DDBJ whole genome shotgun (WGS) entry which is preliminary data.</text>
</comment>
<evidence type="ECO:0000313" key="4">
    <source>
        <dbReference type="EMBL" id="KOH46628.1"/>
    </source>
</evidence>
<dbReference type="SUPFAM" id="SSF102405">
    <property type="entry name" value="MCP/YpsA-like"/>
    <property type="match status" value="1"/>
</dbReference>
<accession>A0A0L8VE41</accession>
<dbReference type="GO" id="GO:0009294">
    <property type="term" value="P:DNA-mediated transformation"/>
    <property type="evidence" value="ECO:0007669"/>
    <property type="project" value="InterPro"/>
</dbReference>
<dbReference type="Pfam" id="PF02481">
    <property type="entry name" value="DNA_processg_A"/>
    <property type="match status" value="1"/>
</dbReference>
<evidence type="ECO:0000259" key="2">
    <source>
        <dbReference type="Pfam" id="PF02481"/>
    </source>
</evidence>
<dbReference type="Pfam" id="PF14520">
    <property type="entry name" value="HHH_5"/>
    <property type="match status" value="1"/>
</dbReference>
<organism evidence="4 5">
    <name type="scientific">Sunxiuqinia dokdonensis</name>
    <dbReference type="NCBI Taxonomy" id="1409788"/>
    <lineage>
        <taxon>Bacteria</taxon>
        <taxon>Pseudomonadati</taxon>
        <taxon>Bacteroidota</taxon>
        <taxon>Bacteroidia</taxon>
        <taxon>Marinilabiliales</taxon>
        <taxon>Prolixibacteraceae</taxon>
        <taxon>Sunxiuqinia</taxon>
    </lineage>
</organism>
<dbReference type="InterPro" id="IPR003488">
    <property type="entry name" value="DprA"/>
</dbReference>
<dbReference type="InterPro" id="IPR041614">
    <property type="entry name" value="DprA_WH"/>
</dbReference>
<dbReference type="InterPro" id="IPR010994">
    <property type="entry name" value="RuvA_2-like"/>
</dbReference>
<keyword evidence="5" id="KW-1185">Reference proteome</keyword>
<dbReference type="Proteomes" id="UP000036958">
    <property type="component" value="Unassembled WGS sequence"/>
</dbReference>
<dbReference type="AlphaFoldDB" id="A0A0L8VE41"/>
<dbReference type="OrthoDB" id="9785707at2"/>
<sequence length="368" mass="40625">MTDAEQLKYQIALSLIPGIGCANAKRLMTSLGGIREIFAASKKLLTQVPNIGAITAQKILESDVLERAEEEVRFIRKNEIQTAFYWDDHYPVRLKRCVDAPLVLYWKGAINFKAEKIVSMVGTRKATGYGRDFCDSLVQEMAQRGGYTVVSGLAYGIDIAAHKACLKHGVPTIGVVAHGLEQVYPSMHRSVADKMLENGGLVTDFVSETVIDRTNFLRRNRIIAGLADATIIVESAEKGGSLVTADIADSYNRDVFALPGRSSDSYSKGCNQLIKSNKASMIENLYDLEYAMAWQQNIDKPSRIQKQLFVELNAEEQRVVDTLNGQDMYIDQLSSQVNMPVGKLSSVLLGLEFKGLVASLPGKMYKLS</sequence>
<dbReference type="Gene3D" id="1.10.10.10">
    <property type="entry name" value="Winged helix-like DNA-binding domain superfamily/Winged helix DNA-binding domain"/>
    <property type="match status" value="1"/>
</dbReference>